<evidence type="ECO:0000256" key="1">
    <source>
        <dbReference type="ARBA" id="ARBA00023125"/>
    </source>
</evidence>
<keyword evidence="2" id="KW-0175">Coiled coil</keyword>
<keyword evidence="5" id="KW-1185">Reference proteome</keyword>
<evidence type="ECO:0000313" key="5">
    <source>
        <dbReference type="Proteomes" id="UP000198683"/>
    </source>
</evidence>
<dbReference type="GO" id="GO:0003677">
    <property type="term" value="F:DNA binding"/>
    <property type="evidence" value="ECO:0007669"/>
    <property type="project" value="UniProtKB-KW"/>
</dbReference>
<gene>
    <name evidence="4" type="ORF">SAMN05421874_107126</name>
</gene>
<feature type="coiled-coil region" evidence="2">
    <location>
        <begin position="80"/>
        <end position="107"/>
    </location>
</feature>
<dbReference type="PANTHER" id="PTHR30204">
    <property type="entry name" value="REDOX-CYCLING DRUG-SENSING TRANSCRIPTIONAL ACTIVATOR SOXR"/>
    <property type="match status" value="1"/>
</dbReference>
<dbReference type="SMART" id="SM00422">
    <property type="entry name" value="HTH_MERR"/>
    <property type="match status" value="1"/>
</dbReference>
<evidence type="ECO:0000259" key="3">
    <source>
        <dbReference type="PROSITE" id="PS50937"/>
    </source>
</evidence>
<dbReference type="STRING" id="683260.SAMN05421874_107126"/>
<dbReference type="EMBL" id="FNFB01000007">
    <property type="protein sequence ID" value="SDK37665.1"/>
    <property type="molecule type" value="Genomic_DNA"/>
</dbReference>
<dbReference type="Gene3D" id="1.10.1660.10">
    <property type="match status" value="1"/>
</dbReference>
<organism evidence="4 5">
    <name type="scientific">Nonomuraea maritima</name>
    <dbReference type="NCBI Taxonomy" id="683260"/>
    <lineage>
        <taxon>Bacteria</taxon>
        <taxon>Bacillati</taxon>
        <taxon>Actinomycetota</taxon>
        <taxon>Actinomycetes</taxon>
        <taxon>Streptosporangiales</taxon>
        <taxon>Streptosporangiaceae</taxon>
        <taxon>Nonomuraea</taxon>
    </lineage>
</organism>
<dbReference type="AlphaFoldDB" id="A0A1G9BFN1"/>
<dbReference type="GO" id="GO:0003700">
    <property type="term" value="F:DNA-binding transcription factor activity"/>
    <property type="evidence" value="ECO:0007669"/>
    <property type="project" value="InterPro"/>
</dbReference>
<dbReference type="Pfam" id="PF13411">
    <property type="entry name" value="MerR_1"/>
    <property type="match status" value="1"/>
</dbReference>
<proteinExistence type="predicted"/>
<dbReference type="SUPFAM" id="SSF46955">
    <property type="entry name" value="Putative DNA-binding domain"/>
    <property type="match status" value="1"/>
</dbReference>
<dbReference type="PROSITE" id="PS50937">
    <property type="entry name" value="HTH_MERR_2"/>
    <property type="match status" value="1"/>
</dbReference>
<dbReference type="InterPro" id="IPR009061">
    <property type="entry name" value="DNA-bd_dom_put_sf"/>
</dbReference>
<name>A0A1G9BFN1_9ACTN</name>
<dbReference type="RefSeq" id="WP_090764269.1">
    <property type="nucleotide sequence ID" value="NZ_FNFB01000007.1"/>
</dbReference>
<evidence type="ECO:0000256" key="2">
    <source>
        <dbReference type="SAM" id="Coils"/>
    </source>
</evidence>
<reference evidence="4 5" key="1">
    <citation type="submission" date="2016-10" db="EMBL/GenBank/DDBJ databases">
        <authorList>
            <person name="de Groot N.N."/>
        </authorList>
    </citation>
    <scope>NUCLEOTIDE SEQUENCE [LARGE SCALE GENOMIC DNA]</scope>
    <source>
        <strain evidence="4 5">CGMCC 4.5681</strain>
    </source>
</reference>
<dbReference type="InterPro" id="IPR000551">
    <property type="entry name" value="MerR-type_HTH_dom"/>
</dbReference>
<keyword evidence="1 4" id="KW-0238">DNA-binding</keyword>
<dbReference type="InterPro" id="IPR047057">
    <property type="entry name" value="MerR_fam"/>
</dbReference>
<dbReference type="Proteomes" id="UP000198683">
    <property type="component" value="Unassembled WGS sequence"/>
</dbReference>
<sequence>MGWSTREVAQLAGTTLRAVRHYHDVGLLDEPERMANGYKSYGTEHLIRLLEIRRLTRLGLPLSTIAAMRRDDADGLEETLAAVEADLAARIAQLRQAQQEIAKLRRHPVETDLPFEVSVAAKEAELSTADRALYAVITQVAGEQGAPHWSALLRGSAHMPGGDEFDALPEDADEATRRRVADLMAPHVTSLLARRPLPADALPPGVREQSAFARTVIEAMLDLYNPAQLDVVARIWRAAGIA</sequence>
<dbReference type="OrthoDB" id="4569196at2"/>
<protein>
    <submittedName>
        <fullName evidence="4">DNA-binding transcriptional regulator, MerR family</fullName>
    </submittedName>
</protein>
<accession>A0A1G9BFN1</accession>
<dbReference type="PANTHER" id="PTHR30204:SF93">
    <property type="entry name" value="HTH MERR-TYPE DOMAIN-CONTAINING PROTEIN"/>
    <property type="match status" value="1"/>
</dbReference>
<feature type="domain" description="HTH merR-type" evidence="3">
    <location>
        <begin position="1"/>
        <end position="71"/>
    </location>
</feature>
<dbReference type="CDD" id="cd00592">
    <property type="entry name" value="HTH_MerR-like"/>
    <property type="match status" value="1"/>
</dbReference>
<evidence type="ECO:0000313" key="4">
    <source>
        <dbReference type="EMBL" id="SDK37665.1"/>
    </source>
</evidence>